<accession>A0A0D0DMS6</accession>
<dbReference type="Proteomes" id="UP000054538">
    <property type="component" value="Unassembled WGS sequence"/>
</dbReference>
<dbReference type="OrthoDB" id="2665876at2759"/>
<reference evidence="2" key="2">
    <citation type="submission" date="2015-01" db="EMBL/GenBank/DDBJ databases">
        <title>Evolutionary Origins and Diversification of the Mycorrhizal Mutualists.</title>
        <authorList>
            <consortium name="DOE Joint Genome Institute"/>
            <consortium name="Mycorrhizal Genomics Consortium"/>
            <person name="Kohler A."/>
            <person name="Kuo A."/>
            <person name="Nagy L.G."/>
            <person name="Floudas D."/>
            <person name="Copeland A."/>
            <person name="Barry K.W."/>
            <person name="Cichocki N."/>
            <person name="Veneault-Fourrey C."/>
            <person name="LaButti K."/>
            <person name="Lindquist E.A."/>
            <person name="Lipzen A."/>
            <person name="Lundell T."/>
            <person name="Morin E."/>
            <person name="Murat C."/>
            <person name="Riley R."/>
            <person name="Ohm R."/>
            <person name="Sun H."/>
            <person name="Tunlid A."/>
            <person name="Henrissat B."/>
            <person name="Grigoriev I.V."/>
            <person name="Hibbett D.S."/>
            <person name="Martin F."/>
        </authorList>
    </citation>
    <scope>NUCLEOTIDE SEQUENCE [LARGE SCALE GENOMIC DNA]</scope>
    <source>
        <strain evidence="2">Ve08.2h10</strain>
    </source>
</reference>
<proteinExistence type="predicted"/>
<evidence type="ECO:0000313" key="1">
    <source>
        <dbReference type="EMBL" id="KIK79795.1"/>
    </source>
</evidence>
<protein>
    <submittedName>
        <fullName evidence="1">Uncharacterized protein</fullName>
    </submittedName>
</protein>
<name>A0A0D0DMS6_9AGAM</name>
<dbReference type="InParanoid" id="A0A0D0DMS6"/>
<organism evidence="1 2">
    <name type="scientific">Paxillus rubicundulus Ve08.2h10</name>
    <dbReference type="NCBI Taxonomy" id="930991"/>
    <lineage>
        <taxon>Eukaryota</taxon>
        <taxon>Fungi</taxon>
        <taxon>Dikarya</taxon>
        <taxon>Basidiomycota</taxon>
        <taxon>Agaricomycotina</taxon>
        <taxon>Agaricomycetes</taxon>
        <taxon>Agaricomycetidae</taxon>
        <taxon>Boletales</taxon>
        <taxon>Paxilineae</taxon>
        <taxon>Paxillaceae</taxon>
        <taxon>Paxillus</taxon>
    </lineage>
</organism>
<keyword evidence="2" id="KW-1185">Reference proteome</keyword>
<reference evidence="1 2" key="1">
    <citation type="submission" date="2014-04" db="EMBL/GenBank/DDBJ databases">
        <authorList>
            <consortium name="DOE Joint Genome Institute"/>
            <person name="Kuo A."/>
            <person name="Kohler A."/>
            <person name="Jargeat P."/>
            <person name="Nagy L.G."/>
            <person name="Floudas D."/>
            <person name="Copeland A."/>
            <person name="Barry K.W."/>
            <person name="Cichocki N."/>
            <person name="Veneault-Fourrey C."/>
            <person name="LaButti K."/>
            <person name="Lindquist E.A."/>
            <person name="Lipzen A."/>
            <person name="Lundell T."/>
            <person name="Morin E."/>
            <person name="Murat C."/>
            <person name="Sun H."/>
            <person name="Tunlid A."/>
            <person name="Henrissat B."/>
            <person name="Grigoriev I.V."/>
            <person name="Hibbett D.S."/>
            <person name="Martin F."/>
            <person name="Nordberg H.P."/>
            <person name="Cantor M.N."/>
            <person name="Hua S.X."/>
        </authorList>
    </citation>
    <scope>NUCLEOTIDE SEQUENCE [LARGE SCALE GENOMIC DNA]</scope>
    <source>
        <strain evidence="1 2">Ve08.2h10</strain>
    </source>
</reference>
<gene>
    <name evidence="1" type="ORF">PAXRUDRAFT_160301</name>
</gene>
<dbReference type="AlphaFoldDB" id="A0A0D0DMS6"/>
<evidence type="ECO:0000313" key="2">
    <source>
        <dbReference type="Proteomes" id="UP000054538"/>
    </source>
</evidence>
<dbReference type="EMBL" id="KN826181">
    <property type="protein sequence ID" value="KIK79795.1"/>
    <property type="molecule type" value="Genomic_DNA"/>
</dbReference>
<sequence>MDRWVSAVQMQNPLFQPPKHSGNGFLNIDDPPNSWGDPSICSGAALFNLCYPFLAAHASTFLFCLFSCTHSPSNFPPIDNKGRSPTYNYLTSTNSVPTPTAISVLTSLYPFDPSCHALVYEPEASSSAVHHGLAYKPVSRKVVAVLAPLSEGRSQTPADKTRTHFTEECAEVLDLDPDKWLWPEELSSSNGLSMIMRWPLLGMHLNAGPLTSAIFHQSSL</sequence>
<dbReference type="HOGENOM" id="CLU_123458_0_0_1"/>